<dbReference type="PANTHER" id="PTHR43280:SF31">
    <property type="entry name" value="TRANSCRIPTIONAL REGULATORY PROTEIN"/>
    <property type="match status" value="1"/>
</dbReference>
<dbReference type="RefSeq" id="WP_201873906.1">
    <property type="nucleotide sequence ID" value="NZ_JAERRF010000005.1"/>
</dbReference>
<evidence type="ECO:0000313" key="6">
    <source>
        <dbReference type="Proteomes" id="UP000634229"/>
    </source>
</evidence>
<gene>
    <name evidence="5" type="ORF">JK363_09650</name>
</gene>
<dbReference type="InterPro" id="IPR018062">
    <property type="entry name" value="HTH_AraC-typ_CS"/>
</dbReference>
<protein>
    <submittedName>
        <fullName evidence="5">Helix-turn-helix domain-containing protein</fullName>
    </submittedName>
</protein>
<keyword evidence="3" id="KW-0804">Transcription</keyword>
<keyword evidence="1" id="KW-0805">Transcription regulation</keyword>
<reference evidence="5 6" key="1">
    <citation type="submission" date="2021-01" db="EMBL/GenBank/DDBJ databases">
        <title>WGS of actinomycetes isolated from Thailand.</title>
        <authorList>
            <person name="Thawai C."/>
        </authorList>
    </citation>
    <scope>NUCLEOTIDE SEQUENCE [LARGE SCALE GENOMIC DNA]</scope>
    <source>
        <strain evidence="5 6">CA1R205</strain>
    </source>
</reference>
<keyword evidence="6" id="KW-1185">Reference proteome</keyword>
<dbReference type="InterPro" id="IPR035418">
    <property type="entry name" value="AraC-bd_2"/>
</dbReference>
<comment type="caution">
    <text evidence="5">The sequence shown here is derived from an EMBL/GenBank/DDBJ whole genome shotgun (WGS) entry which is preliminary data.</text>
</comment>
<dbReference type="Pfam" id="PF14525">
    <property type="entry name" value="AraC_binding_2"/>
    <property type="match status" value="1"/>
</dbReference>
<sequence>MLDEMVFRTEEVAAADRFDSWVERMGRTHAPMELRSDHTEDYRASQRVLGLGPVVVWPSEFQPVVFRRTRKLIRQSDPEMYHLSLLLHGTGAGVWGHHETAYRPLDLHVNSSSLDYELHSTGNPVRTVGVEIPQALVPLSHDKVRRIIARPMSAREGVGALLSGFLTQLAADTSAYRPSDAPRLGRVASDLVASLFAHVLEDENALPPETHQRSLTLRIQAFIRAHLHDPGLTPGSIAAAHHISVSYLHRLFQDEEDTVADGIRRLRLEAAHRDLTDPALGTTPIHAIATRWGFPRASTFSRAYRAAYGTTPKDHRCRAFTGGGFGGRGLGSRE</sequence>
<organism evidence="5 6">
    <name type="scientific">Streptomyces coffeae</name>
    <dbReference type="NCBI Taxonomy" id="621382"/>
    <lineage>
        <taxon>Bacteria</taxon>
        <taxon>Bacillati</taxon>
        <taxon>Actinomycetota</taxon>
        <taxon>Actinomycetes</taxon>
        <taxon>Kitasatosporales</taxon>
        <taxon>Streptomycetaceae</taxon>
        <taxon>Streptomyces</taxon>
    </lineage>
</organism>
<dbReference type="PANTHER" id="PTHR43280">
    <property type="entry name" value="ARAC-FAMILY TRANSCRIPTIONAL REGULATOR"/>
    <property type="match status" value="1"/>
</dbReference>
<dbReference type="PROSITE" id="PS00041">
    <property type="entry name" value="HTH_ARAC_FAMILY_1"/>
    <property type="match status" value="1"/>
</dbReference>
<evidence type="ECO:0000256" key="3">
    <source>
        <dbReference type="ARBA" id="ARBA00023163"/>
    </source>
</evidence>
<dbReference type="Gene3D" id="1.10.10.60">
    <property type="entry name" value="Homeodomain-like"/>
    <property type="match status" value="1"/>
</dbReference>
<accession>A0ABS1NA24</accession>
<dbReference type="InterPro" id="IPR009057">
    <property type="entry name" value="Homeodomain-like_sf"/>
</dbReference>
<feature type="domain" description="HTH araC/xylS-type" evidence="4">
    <location>
        <begin position="217"/>
        <end position="318"/>
    </location>
</feature>
<evidence type="ECO:0000256" key="1">
    <source>
        <dbReference type="ARBA" id="ARBA00023015"/>
    </source>
</evidence>
<dbReference type="PROSITE" id="PS01124">
    <property type="entry name" value="HTH_ARAC_FAMILY_2"/>
    <property type="match status" value="1"/>
</dbReference>
<dbReference type="Proteomes" id="UP000634229">
    <property type="component" value="Unassembled WGS sequence"/>
</dbReference>
<name>A0ABS1NA24_9ACTN</name>
<evidence type="ECO:0000259" key="4">
    <source>
        <dbReference type="PROSITE" id="PS01124"/>
    </source>
</evidence>
<evidence type="ECO:0000313" key="5">
    <source>
        <dbReference type="EMBL" id="MBL1096927.1"/>
    </source>
</evidence>
<dbReference type="InterPro" id="IPR018060">
    <property type="entry name" value="HTH_AraC"/>
</dbReference>
<proteinExistence type="predicted"/>
<dbReference type="EMBL" id="JAERRF010000005">
    <property type="protein sequence ID" value="MBL1096927.1"/>
    <property type="molecule type" value="Genomic_DNA"/>
</dbReference>
<dbReference type="Pfam" id="PF12833">
    <property type="entry name" value="HTH_18"/>
    <property type="match status" value="1"/>
</dbReference>
<dbReference type="SUPFAM" id="SSF46689">
    <property type="entry name" value="Homeodomain-like"/>
    <property type="match status" value="1"/>
</dbReference>
<evidence type="ECO:0000256" key="2">
    <source>
        <dbReference type="ARBA" id="ARBA00023125"/>
    </source>
</evidence>
<keyword evidence="2" id="KW-0238">DNA-binding</keyword>
<dbReference type="SMART" id="SM00342">
    <property type="entry name" value="HTH_ARAC"/>
    <property type="match status" value="1"/>
</dbReference>